<evidence type="ECO:0000313" key="2">
    <source>
        <dbReference type="EMBL" id="KAG5585277.1"/>
    </source>
</evidence>
<sequence>MYGWEETPINLQEGVTKGRGELPHVVHEDVAEFSSDYRDPNTPILRCKTTGQQGGLDTGQQEDKFNNKSGGRLSKKRRDAIKKKQIADQVSERGIQIEEQDVNKDKSDRPPQYDYGGFEFRR</sequence>
<evidence type="ECO:0000256" key="1">
    <source>
        <dbReference type="SAM" id="MobiDB-lite"/>
    </source>
</evidence>
<feature type="region of interest" description="Disordered" evidence="1">
    <location>
        <begin position="35"/>
        <end position="122"/>
    </location>
</feature>
<accession>A0A9J5XCD7</accession>
<feature type="compositionally biased region" description="Basic residues" evidence="1">
    <location>
        <begin position="73"/>
        <end position="84"/>
    </location>
</feature>
<dbReference type="AlphaFoldDB" id="A0A9J5XCD7"/>
<dbReference type="EMBL" id="JACXVP010000009">
    <property type="protein sequence ID" value="KAG5585277.1"/>
    <property type="molecule type" value="Genomic_DNA"/>
</dbReference>
<protein>
    <submittedName>
        <fullName evidence="2">Uncharacterized protein</fullName>
    </submittedName>
</protein>
<reference evidence="2 3" key="1">
    <citation type="submission" date="2020-09" db="EMBL/GenBank/DDBJ databases">
        <title>De no assembly of potato wild relative species, Solanum commersonii.</title>
        <authorList>
            <person name="Cho K."/>
        </authorList>
    </citation>
    <scope>NUCLEOTIDE SEQUENCE [LARGE SCALE GENOMIC DNA]</scope>
    <source>
        <strain evidence="2">LZ3.2</strain>
        <tissue evidence="2">Leaf</tissue>
    </source>
</reference>
<evidence type="ECO:0000313" key="3">
    <source>
        <dbReference type="Proteomes" id="UP000824120"/>
    </source>
</evidence>
<dbReference type="OrthoDB" id="10489092at2759"/>
<dbReference type="Proteomes" id="UP000824120">
    <property type="component" value="Chromosome 9"/>
</dbReference>
<feature type="compositionally biased region" description="Basic and acidic residues" evidence="1">
    <location>
        <begin position="101"/>
        <end position="111"/>
    </location>
</feature>
<proteinExistence type="predicted"/>
<keyword evidence="3" id="KW-1185">Reference proteome</keyword>
<comment type="caution">
    <text evidence="2">The sequence shown here is derived from an EMBL/GenBank/DDBJ whole genome shotgun (WGS) entry which is preliminary data.</text>
</comment>
<gene>
    <name evidence="2" type="ORF">H5410_045711</name>
</gene>
<name>A0A9J5XCD7_SOLCO</name>
<organism evidence="2 3">
    <name type="scientific">Solanum commersonii</name>
    <name type="common">Commerson's wild potato</name>
    <name type="synonym">Commerson's nightshade</name>
    <dbReference type="NCBI Taxonomy" id="4109"/>
    <lineage>
        <taxon>Eukaryota</taxon>
        <taxon>Viridiplantae</taxon>
        <taxon>Streptophyta</taxon>
        <taxon>Embryophyta</taxon>
        <taxon>Tracheophyta</taxon>
        <taxon>Spermatophyta</taxon>
        <taxon>Magnoliopsida</taxon>
        <taxon>eudicotyledons</taxon>
        <taxon>Gunneridae</taxon>
        <taxon>Pentapetalae</taxon>
        <taxon>asterids</taxon>
        <taxon>lamiids</taxon>
        <taxon>Solanales</taxon>
        <taxon>Solanaceae</taxon>
        <taxon>Solanoideae</taxon>
        <taxon>Solaneae</taxon>
        <taxon>Solanum</taxon>
    </lineage>
</organism>